<dbReference type="EMBL" id="CP061336">
    <property type="protein sequence ID" value="QNU67972.1"/>
    <property type="molecule type" value="Genomic_DNA"/>
</dbReference>
<name>A0A4U7JBS0_9FIRM</name>
<evidence type="ECO:0000313" key="2">
    <source>
        <dbReference type="Proteomes" id="UP000306409"/>
    </source>
</evidence>
<dbReference type="Proteomes" id="UP000306409">
    <property type="component" value="Chromosome"/>
</dbReference>
<dbReference type="OrthoDB" id="9806951at2"/>
<sequence length="104" mass="11516">MISYGLVSSVSNTPSKLVDNELKINVGSRYLTVNLVGEKIGNAQFEKGIGLYPTINDEVHIVLEFDLADIYGKEDVTSIEIGKHSSSDKLDVFIDIHKLILRHS</sequence>
<gene>
    <name evidence="1" type="ORF">EHE19_005890</name>
</gene>
<proteinExistence type="predicted"/>
<organism evidence="1 2">
    <name type="scientific">Ruminiclostridium herbifermentans</name>
    <dbReference type="NCBI Taxonomy" id="2488810"/>
    <lineage>
        <taxon>Bacteria</taxon>
        <taxon>Bacillati</taxon>
        <taxon>Bacillota</taxon>
        <taxon>Clostridia</taxon>
        <taxon>Eubacteriales</taxon>
        <taxon>Oscillospiraceae</taxon>
        <taxon>Ruminiclostridium</taxon>
    </lineage>
</organism>
<dbReference type="RefSeq" id="WP_137698230.1">
    <property type="nucleotide sequence ID" value="NZ_CP061336.1"/>
</dbReference>
<accession>A0A4U7JBS0</accession>
<evidence type="ECO:0000313" key="1">
    <source>
        <dbReference type="EMBL" id="QNU67972.1"/>
    </source>
</evidence>
<keyword evidence="2" id="KW-1185">Reference proteome</keyword>
<protein>
    <submittedName>
        <fullName evidence="1">Uncharacterized protein</fullName>
    </submittedName>
</protein>
<dbReference type="AlphaFoldDB" id="A0A4U7JBS0"/>
<reference evidence="1 2" key="1">
    <citation type="submission" date="2020-09" db="EMBL/GenBank/DDBJ databases">
        <title>Characterization and genome sequencing of Ruminiclostridium sp. nov. MA18.</title>
        <authorList>
            <person name="Rettenmaier R."/>
            <person name="Kowollik M.-L."/>
            <person name="Liebl W."/>
            <person name="Zverlov V."/>
        </authorList>
    </citation>
    <scope>NUCLEOTIDE SEQUENCE [LARGE SCALE GENOMIC DNA]</scope>
    <source>
        <strain evidence="1 2">MA18</strain>
    </source>
</reference>
<dbReference type="KEGG" id="rher:EHE19_005890"/>